<dbReference type="GO" id="GO:0000287">
    <property type="term" value="F:magnesium ion binding"/>
    <property type="evidence" value="ECO:0007669"/>
    <property type="project" value="TreeGrafter"/>
</dbReference>
<dbReference type="Proteomes" id="UP000752292">
    <property type="component" value="Unassembled WGS sequence"/>
</dbReference>
<dbReference type="InterPro" id="IPR029057">
    <property type="entry name" value="PRTase-like"/>
</dbReference>
<dbReference type="EMBL" id="JACQRX010000167">
    <property type="protein sequence ID" value="MBI4251559.1"/>
    <property type="molecule type" value="Genomic_DNA"/>
</dbReference>
<dbReference type="GO" id="GO:0004422">
    <property type="term" value="F:hypoxanthine phosphoribosyltransferase activity"/>
    <property type="evidence" value="ECO:0007669"/>
    <property type="project" value="TreeGrafter"/>
</dbReference>
<name>A0A933EA20_UNCTE</name>
<dbReference type="PANTHER" id="PTHR43340">
    <property type="entry name" value="HYPOXANTHINE-GUANINE PHOSPHORIBOSYLTRANSFERASE"/>
    <property type="match status" value="1"/>
</dbReference>
<dbReference type="GO" id="GO:0006178">
    <property type="term" value="P:guanine salvage"/>
    <property type="evidence" value="ECO:0007669"/>
    <property type="project" value="TreeGrafter"/>
</dbReference>
<evidence type="ECO:0000256" key="2">
    <source>
        <dbReference type="ARBA" id="ARBA00049402"/>
    </source>
</evidence>
<dbReference type="GO" id="GO:0046100">
    <property type="term" value="P:hypoxanthine metabolic process"/>
    <property type="evidence" value="ECO:0007669"/>
    <property type="project" value="TreeGrafter"/>
</dbReference>
<feature type="domain" description="Phosphoribosyltransferase" evidence="3">
    <location>
        <begin position="12"/>
        <end position="137"/>
    </location>
</feature>
<evidence type="ECO:0000256" key="1">
    <source>
        <dbReference type="ARBA" id="ARBA00048811"/>
    </source>
</evidence>
<keyword evidence="4" id="KW-0328">Glycosyltransferase</keyword>
<comment type="catalytic activity">
    <reaction evidence="1">
        <text>GMP + diphosphate = guanine + 5-phospho-alpha-D-ribose 1-diphosphate</text>
        <dbReference type="Rhea" id="RHEA:25424"/>
        <dbReference type="ChEBI" id="CHEBI:16235"/>
        <dbReference type="ChEBI" id="CHEBI:33019"/>
        <dbReference type="ChEBI" id="CHEBI:58017"/>
        <dbReference type="ChEBI" id="CHEBI:58115"/>
        <dbReference type="EC" id="2.4.2.8"/>
    </reaction>
    <physiologicalReaction direction="right-to-left" evidence="1">
        <dbReference type="Rhea" id="RHEA:25426"/>
    </physiologicalReaction>
</comment>
<comment type="catalytic activity">
    <reaction evidence="2">
        <text>IMP + diphosphate = hypoxanthine + 5-phospho-alpha-D-ribose 1-diphosphate</text>
        <dbReference type="Rhea" id="RHEA:17973"/>
        <dbReference type="ChEBI" id="CHEBI:17368"/>
        <dbReference type="ChEBI" id="CHEBI:33019"/>
        <dbReference type="ChEBI" id="CHEBI:58017"/>
        <dbReference type="ChEBI" id="CHEBI:58053"/>
        <dbReference type="EC" id="2.4.2.8"/>
    </reaction>
    <physiologicalReaction direction="right-to-left" evidence="2">
        <dbReference type="Rhea" id="RHEA:17975"/>
    </physiologicalReaction>
</comment>
<reference evidence="4" key="1">
    <citation type="submission" date="2020-07" db="EMBL/GenBank/DDBJ databases">
        <title>Huge and variable diversity of episymbiotic CPR bacteria and DPANN archaea in groundwater ecosystems.</title>
        <authorList>
            <person name="He C.Y."/>
            <person name="Keren R."/>
            <person name="Whittaker M."/>
            <person name="Farag I.F."/>
            <person name="Doudna J."/>
            <person name="Cate J.H.D."/>
            <person name="Banfield J.F."/>
        </authorList>
    </citation>
    <scope>NUCLEOTIDE SEQUENCE</scope>
    <source>
        <strain evidence="4">NC_groundwater_1370_Ag_S-0.2um_69_93</strain>
    </source>
</reference>
<dbReference type="GO" id="GO:0005829">
    <property type="term" value="C:cytosol"/>
    <property type="evidence" value="ECO:0007669"/>
    <property type="project" value="TreeGrafter"/>
</dbReference>
<dbReference type="AlphaFoldDB" id="A0A933EA20"/>
<evidence type="ECO:0000313" key="4">
    <source>
        <dbReference type="EMBL" id="MBI4251559.1"/>
    </source>
</evidence>
<evidence type="ECO:0000259" key="3">
    <source>
        <dbReference type="Pfam" id="PF00156"/>
    </source>
</evidence>
<proteinExistence type="predicted"/>
<dbReference type="CDD" id="cd06223">
    <property type="entry name" value="PRTases_typeI"/>
    <property type="match status" value="1"/>
</dbReference>
<evidence type="ECO:0000313" key="5">
    <source>
        <dbReference type="Proteomes" id="UP000752292"/>
    </source>
</evidence>
<accession>A0A933EA20</accession>
<protein>
    <submittedName>
        <fullName evidence="4">Hypoxanthine phosphoribosyltransferase</fullName>
        <ecNumber evidence="4">2.4.2.8</ecNumber>
    </submittedName>
</protein>
<sequence>MAREIQAALPPGPLHCVVVLKSAIFFAVDLVRSLGREATLGFISAASYGEGTESGGRVRLGLEAAGQVEGRHVFLIDDILDTGHTLLAAREALRGLRPASLRTCVLLDKPSRRRVKIEADHAGFTIEDVFVVGYGLDCAEAYRTLPDIRAYRPDGPDTEEKPG</sequence>
<gene>
    <name evidence="4" type="ORF">HY618_03785</name>
</gene>
<dbReference type="Pfam" id="PF00156">
    <property type="entry name" value="Pribosyltran"/>
    <property type="match status" value="1"/>
</dbReference>
<organism evidence="4 5">
    <name type="scientific">Tectimicrobiota bacterium</name>
    <dbReference type="NCBI Taxonomy" id="2528274"/>
    <lineage>
        <taxon>Bacteria</taxon>
        <taxon>Pseudomonadati</taxon>
        <taxon>Nitrospinota/Tectimicrobiota group</taxon>
        <taxon>Candidatus Tectimicrobiota</taxon>
    </lineage>
</organism>
<comment type="caution">
    <text evidence="4">The sequence shown here is derived from an EMBL/GenBank/DDBJ whole genome shotgun (WGS) entry which is preliminary data.</text>
</comment>
<dbReference type="PANTHER" id="PTHR43340:SF1">
    <property type="entry name" value="HYPOXANTHINE PHOSPHORIBOSYLTRANSFERASE"/>
    <property type="match status" value="1"/>
</dbReference>
<dbReference type="InterPro" id="IPR050408">
    <property type="entry name" value="HGPRT"/>
</dbReference>
<keyword evidence="4" id="KW-0808">Transferase</keyword>
<dbReference type="EC" id="2.4.2.8" evidence="4"/>
<dbReference type="GO" id="GO:0032263">
    <property type="term" value="P:GMP salvage"/>
    <property type="evidence" value="ECO:0007669"/>
    <property type="project" value="TreeGrafter"/>
</dbReference>
<dbReference type="Gene3D" id="3.40.50.2020">
    <property type="match status" value="1"/>
</dbReference>
<dbReference type="InterPro" id="IPR000836">
    <property type="entry name" value="PRTase_dom"/>
</dbReference>
<dbReference type="GO" id="GO:0032264">
    <property type="term" value="P:IMP salvage"/>
    <property type="evidence" value="ECO:0007669"/>
    <property type="project" value="TreeGrafter"/>
</dbReference>
<dbReference type="SUPFAM" id="SSF53271">
    <property type="entry name" value="PRTase-like"/>
    <property type="match status" value="1"/>
</dbReference>